<comment type="similarity">
    <text evidence="1 2">Belongs to the small heat shock protein (HSP20) family.</text>
</comment>
<dbReference type="Proteomes" id="UP000293162">
    <property type="component" value="Unassembled WGS sequence"/>
</dbReference>
<evidence type="ECO:0000313" key="5">
    <source>
        <dbReference type="EMBL" id="RYU94368.1"/>
    </source>
</evidence>
<dbReference type="OrthoDB" id="9814487at2"/>
<organism evidence="5 6">
    <name type="scientific">Emticicia agri</name>
    <dbReference type="NCBI Taxonomy" id="2492393"/>
    <lineage>
        <taxon>Bacteria</taxon>
        <taxon>Pseudomonadati</taxon>
        <taxon>Bacteroidota</taxon>
        <taxon>Cytophagia</taxon>
        <taxon>Cytophagales</taxon>
        <taxon>Leadbetterellaceae</taxon>
        <taxon>Emticicia</taxon>
    </lineage>
</organism>
<evidence type="ECO:0000259" key="3">
    <source>
        <dbReference type="PROSITE" id="PS01031"/>
    </source>
</evidence>
<dbReference type="InterPro" id="IPR008978">
    <property type="entry name" value="HSP20-like_chaperone"/>
</dbReference>
<proteinExistence type="inferred from homology"/>
<dbReference type="RefSeq" id="WP_130022457.1">
    <property type="nucleotide sequence ID" value="NZ_SEWF01000026.1"/>
</dbReference>
<dbReference type="PANTHER" id="PTHR11527">
    <property type="entry name" value="HEAT-SHOCK PROTEIN 20 FAMILY MEMBER"/>
    <property type="match status" value="1"/>
</dbReference>
<reference evidence="5 6" key="1">
    <citation type="submission" date="2019-02" db="EMBL/GenBank/DDBJ databases">
        <title>Bacterial novel species Emticicia sp. 17J42-9 isolated from soil.</title>
        <authorList>
            <person name="Jung H.-Y."/>
        </authorList>
    </citation>
    <scope>NUCLEOTIDE SEQUENCE [LARGE SCALE GENOMIC DNA]</scope>
    <source>
        <strain evidence="5 6">17J42-9</strain>
    </source>
</reference>
<dbReference type="InterPro" id="IPR007052">
    <property type="entry name" value="CS_dom"/>
</dbReference>
<feature type="domain" description="CS" evidence="4">
    <location>
        <begin position="32"/>
        <end position="140"/>
    </location>
</feature>
<dbReference type="AlphaFoldDB" id="A0A4Q5LX78"/>
<feature type="domain" description="SHSP" evidence="3">
    <location>
        <begin position="28"/>
        <end position="143"/>
    </location>
</feature>
<protein>
    <submittedName>
        <fullName evidence="5">Hsp20/alpha crystallin family protein</fullName>
    </submittedName>
</protein>
<dbReference type="Gene3D" id="2.60.40.790">
    <property type="match status" value="1"/>
</dbReference>
<name>A0A4Q5LX78_9BACT</name>
<dbReference type="EMBL" id="SEWF01000026">
    <property type="protein sequence ID" value="RYU94368.1"/>
    <property type="molecule type" value="Genomic_DNA"/>
</dbReference>
<dbReference type="PROSITE" id="PS01031">
    <property type="entry name" value="SHSP"/>
    <property type="match status" value="1"/>
</dbReference>
<dbReference type="SUPFAM" id="SSF49764">
    <property type="entry name" value="HSP20-like chaperones"/>
    <property type="match status" value="1"/>
</dbReference>
<dbReference type="InterPro" id="IPR031107">
    <property type="entry name" value="Small_HSP"/>
</dbReference>
<evidence type="ECO:0000259" key="4">
    <source>
        <dbReference type="PROSITE" id="PS51203"/>
    </source>
</evidence>
<gene>
    <name evidence="5" type="ORF">EWM59_17135</name>
</gene>
<dbReference type="PROSITE" id="PS51203">
    <property type="entry name" value="CS"/>
    <property type="match status" value="1"/>
</dbReference>
<dbReference type="InterPro" id="IPR002068">
    <property type="entry name" value="A-crystallin/Hsp20_dom"/>
</dbReference>
<dbReference type="CDD" id="cd06464">
    <property type="entry name" value="ACD_sHsps-like"/>
    <property type="match status" value="1"/>
</dbReference>
<keyword evidence="6" id="KW-1185">Reference proteome</keyword>
<evidence type="ECO:0000256" key="2">
    <source>
        <dbReference type="RuleBase" id="RU003616"/>
    </source>
</evidence>
<evidence type="ECO:0000313" key="6">
    <source>
        <dbReference type="Proteomes" id="UP000293162"/>
    </source>
</evidence>
<dbReference type="Pfam" id="PF00011">
    <property type="entry name" value="HSP20"/>
    <property type="match status" value="1"/>
</dbReference>
<comment type="caution">
    <text evidence="5">The sequence shown here is derived from an EMBL/GenBank/DDBJ whole genome shotgun (WGS) entry which is preliminary data.</text>
</comment>
<sequence length="143" mass="16235">MATLVRSFAPTFPSVLQNFFNDFERVAPTHQHSFPAVNVLEDENEFKLELAAPGLKKEDFKINIHENVLTISAEQKTESEESKDNGKYTRKEFNYSSFKRSFTLPKTVDGDKIVASYNEGVLGLSLPKKEEAKPKEPRLIEIA</sequence>
<evidence type="ECO:0000256" key="1">
    <source>
        <dbReference type="PROSITE-ProRule" id="PRU00285"/>
    </source>
</evidence>
<accession>A0A4Q5LX78</accession>